<keyword evidence="4" id="KW-1185">Reference proteome</keyword>
<dbReference type="CDD" id="cd03507">
    <property type="entry name" value="Delta12-FADS-like"/>
    <property type="match status" value="1"/>
</dbReference>
<dbReference type="PANTHER" id="PTHR32100">
    <property type="entry name" value="OMEGA-6 FATTY ACID DESATURASE, CHLOROPLASTIC"/>
    <property type="match status" value="1"/>
</dbReference>
<organism evidence="3 4">
    <name type="scientific">Penicillium capsulatum</name>
    <dbReference type="NCBI Taxonomy" id="69766"/>
    <lineage>
        <taxon>Eukaryota</taxon>
        <taxon>Fungi</taxon>
        <taxon>Dikarya</taxon>
        <taxon>Ascomycota</taxon>
        <taxon>Pezizomycotina</taxon>
        <taxon>Eurotiomycetes</taxon>
        <taxon>Eurotiomycetidae</taxon>
        <taxon>Eurotiales</taxon>
        <taxon>Aspergillaceae</taxon>
        <taxon>Penicillium</taxon>
    </lineage>
</organism>
<feature type="transmembrane region" description="Helical" evidence="1">
    <location>
        <begin position="242"/>
        <end position="260"/>
    </location>
</feature>
<dbReference type="EMBL" id="JAPQKO010000006">
    <property type="protein sequence ID" value="KAJ5155289.1"/>
    <property type="molecule type" value="Genomic_DNA"/>
</dbReference>
<dbReference type="AlphaFoldDB" id="A0A9W9HRW8"/>
<sequence>MESQRTGFQTQREVHPTELVEGGRLNTEISVQELRDAIPDYCFQPSLFWSTFYLARDLTYSIILLGGLYYSLHTEFVRNSTIAYYIVVNVYGCCQGIVWTGLWVIAHDCGHSGFSTTGLLNDMVGFVLHSSLLAPYFAWKSTHRRHHIYANHIEKDLNYVPPQRSEYAAKIGHAAEVLDEVGQDAPIVLFLRILLQQAIGWNWYILSNITCPPSAVIKQGMSAWRHSHFDPWGALFRDSEKYAILLSNLGCFATMAALYQLYRVIGSFEVVFWVYIVPWTWVNHWIVMITYLHHTHPSVPKYTSESWTFLRGATATIDRDFGIIGTHFMHHISSDHVTHHLFSRIPHYYSPVASKAIIPLLGKHYHGRAKFRYEDLQIAFRDCQWVEGDEEKDRRFGLRKENQTASSRDEALWYRGGVSPSPEYKMRGSEFVKNKEV</sequence>
<protein>
    <recommendedName>
        <fullName evidence="2">Fatty acid desaturase domain-containing protein</fullName>
    </recommendedName>
</protein>
<dbReference type="GO" id="GO:0016491">
    <property type="term" value="F:oxidoreductase activity"/>
    <property type="evidence" value="ECO:0007669"/>
    <property type="project" value="InterPro"/>
</dbReference>
<gene>
    <name evidence="3" type="ORF">N7492_008092</name>
</gene>
<evidence type="ECO:0000259" key="2">
    <source>
        <dbReference type="Pfam" id="PF00487"/>
    </source>
</evidence>
<dbReference type="Proteomes" id="UP001146351">
    <property type="component" value="Unassembled WGS sequence"/>
</dbReference>
<feature type="transmembrane region" description="Helical" evidence="1">
    <location>
        <begin position="53"/>
        <end position="70"/>
    </location>
</feature>
<feature type="transmembrane region" description="Helical" evidence="1">
    <location>
        <begin position="82"/>
        <end position="106"/>
    </location>
</feature>
<reference evidence="3" key="1">
    <citation type="submission" date="2022-11" db="EMBL/GenBank/DDBJ databases">
        <authorList>
            <person name="Petersen C."/>
        </authorList>
    </citation>
    <scope>NUCLEOTIDE SEQUENCE</scope>
    <source>
        <strain evidence="3">IBT 21917</strain>
    </source>
</reference>
<feature type="transmembrane region" description="Helical" evidence="1">
    <location>
        <begin position="272"/>
        <end position="292"/>
    </location>
</feature>
<dbReference type="InterPro" id="IPR005804">
    <property type="entry name" value="FA_desaturase_dom"/>
</dbReference>
<evidence type="ECO:0000256" key="1">
    <source>
        <dbReference type="SAM" id="Phobius"/>
    </source>
</evidence>
<keyword evidence="1" id="KW-1133">Transmembrane helix</keyword>
<accession>A0A9W9HRW8</accession>
<keyword evidence="1" id="KW-0812">Transmembrane</keyword>
<name>A0A9W9HRW8_9EURO</name>
<proteinExistence type="predicted"/>
<evidence type="ECO:0000313" key="3">
    <source>
        <dbReference type="EMBL" id="KAJ5155289.1"/>
    </source>
</evidence>
<keyword evidence="1" id="KW-0472">Membrane</keyword>
<dbReference type="OrthoDB" id="1461976at2759"/>
<feature type="transmembrane region" description="Helical" evidence="1">
    <location>
        <begin position="118"/>
        <end position="139"/>
    </location>
</feature>
<dbReference type="InterPro" id="IPR012171">
    <property type="entry name" value="Fatty_acid_desaturase"/>
</dbReference>
<dbReference type="Pfam" id="PF00487">
    <property type="entry name" value="FA_desaturase"/>
    <property type="match status" value="1"/>
</dbReference>
<reference evidence="3" key="2">
    <citation type="journal article" date="2023" name="IMA Fungus">
        <title>Comparative genomic study of the Penicillium genus elucidates a diverse pangenome and 15 lateral gene transfer events.</title>
        <authorList>
            <person name="Petersen C."/>
            <person name="Sorensen T."/>
            <person name="Nielsen M.R."/>
            <person name="Sondergaard T.E."/>
            <person name="Sorensen J.L."/>
            <person name="Fitzpatrick D.A."/>
            <person name="Frisvad J.C."/>
            <person name="Nielsen K.L."/>
        </authorList>
    </citation>
    <scope>NUCLEOTIDE SEQUENCE</scope>
    <source>
        <strain evidence="3">IBT 21917</strain>
    </source>
</reference>
<evidence type="ECO:0000313" key="4">
    <source>
        <dbReference type="Proteomes" id="UP001146351"/>
    </source>
</evidence>
<comment type="caution">
    <text evidence="3">The sequence shown here is derived from an EMBL/GenBank/DDBJ whole genome shotgun (WGS) entry which is preliminary data.</text>
</comment>
<feature type="domain" description="Fatty acid desaturase" evidence="2">
    <location>
        <begin position="94"/>
        <end position="368"/>
    </location>
</feature>
<dbReference type="GO" id="GO:0006629">
    <property type="term" value="P:lipid metabolic process"/>
    <property type="evidence" value="ECO:0007669"/>
    <property type="project" value="InterPro"/>
</dbReference>